<dbReference type="Gene3D" id="2.60.120.780">
    <property type="entry name" value="PINIT domain"/>
    <property type="match status" value="1"/>
</dbReference>
<dbReference type="InterPro" id="IPR038654">
    <property type="entry name" value="PINIT_sf"/>
</dbReference>
<dbReference type="Proteomes" id="UP000472260">
    <property type="component" value="Unassembled WGS sequence"/>
</dbReference>
<dbReference type="AlphaFoldDB" id="A0A671SQN7"/>
<evidence type="ECO:0000313" key="19">
    <source>
        <dbReference type="Ensembl" id="ENSSANP00000098362.1"/>
    </source>
</evidence>
<dbReference type="PROSITE" id="PS51466">
    <property type="entry name" value="PINIT"/>
    <property type="match status" value="1"/>
</dbReference>
<comment type="subcellular location">
    <subcellularLocation>
        <location evidence="1">Nucleus speckle</location>
    </subcellularLocation>
</comment>
<dbReference type="GO" id="GO:0003712">
    <property type="term" value="F:transcription coregulator activity"/>
    <property type="evidence" value="ECO:0007669"/>
    <property type="project" value="TreeGrafter"/>
</dbReference>
<evidence type="ECO:0000256" key="1">
    <source>
        <dbReference type="ARBA" id="ARBA00004324"/>
    </source>
</evidence>
<dbReference type="PANTHER" id="PTHR10782">
    <property type="entry name" value="ZINC FINGER MIZ DOMAIN-CONTAINING PROTEIN"/>
    <property type="match status" value="1"/>
</dbReference>
<organism evidence="19 20">
    <name type="scientific">Sinocyclocheilus anshuiensis</name>
    <dbReference type="NCBI Taxonomy" id="1608454"/>
    <lineage>
        <taxon>Eukaryota</taxon>
        <taxon>Metazoa</taxon>
        <taxon>Chordata</taxon>
        <taxon>Craniata</taxon>
        <taxon>Vertebrata</taxon>
        <taxon>Euteleostomi</taxon>
        <taxon>Actinopterygii</taxon>
        <taxon>Neopterygii</taxon>
        <taxon>Teleostei</taxon>
        <taxon>Ostariophysi</taxon>
        <taxon>Cypriniformes</taxon>
        <taxon>Cyprinidae</taxon>
        <taxon>Cyprininae</taxon>
        <taxon>Sinocyclocheilus</taxon>
    </lineage>
</organism>
<keyword evidence="20" id="KW-1185">Reference proteome</keyword>
<dbReference type="Pfam" id="PF02891">
    <property type="entry name" value="zf-MIZ"/>
    <property type="match status" value="1"/>
</dbReference>
<evidence type="ECO:0000256" key="13">
    <source>
        <dbReference type="ARBA" id="ARBA00023242"/>
    </source>
</evidence>
<dbReference type="GO" id="GO:0016925">
    <property type="term" value="P:protein sumoylation"/>
    <property type="evidence" value="ECO:0007669"/>
    <property type="project" value="UniProtKB-UniPathway"/>
</dbReference>
<dbReference type="InterPro" id="IPR013083">
    <property type="entry name" value="Znf_RING/FYVE/PHD"/>
</dbReference>
<dbReference type="SMART" id="SM00513">
    <property type="entry name" value="SAP"/>
    <property type="match status" value="1"/>
</dbReference>
<dbReference type="FunFam" id="1.10.720.30:FF:000001">
    <property type="entry name" value="E3 SUMO-protein ligase PIAS2 isoform 1"/>
    <property type="match status" value="1"/>
</dbReference>
<sequence length="657" mass="71422">TAQMVMSLRVSELQVLLGYAGRNKHGRKHELLTKALHLLKAGCSPAVQMKIKELYRRRFPTKMVSPTDLSLPGIHSTTGGAPAGLPASLTQLGFDGHGSPSLLPVALLGPKHELGLSHLASTLHPVHPDVKLQRLPFYDVLDELIKPTSLASDSSQRFQETCFAFALTPQQVQQISSSMDIAGTKCDFTVQVQLRFCLSETSCPQEDHFPPNLCVKVNGKPCNLPGYLPPTKNGVEPKRPSRPINITSLVRLSTTVPNTIVVSWTSEIGRSYSMAVYLVRQQSSSVLLQRLRSKGIRNPDHSRALIKEKLTADPDSEIATTSLRVSLLCPLGKMRLMIPCRALTCSHLQCFDATLYIQMNEKKPTWVCPVCDKKAPFEHLIIDGLFMEILSSCVDCDEIQFKEDGNWAPMRSKKVVQEVSASSNGIEGITTKTVIFVRSYGDNRHSSSKKVEVIDLTLDSSSDEEDNDEPSPKRACPSLSPTSPPVNKGVLNLHHQASPLARAPSMPAMETNYIPPPPPLIQDYHHYYHTPSELSDLNFFSFLQGDNHQHYNMVMAAAAAASASASASEDHELLLNHFMPYGSSQLFLEQSGTPASSSLVPANGSGGSSSGSSSSLVSSSSLRDSHPHSNVSRSRSDAAAAAASVIYGSIPDVISLD</sequence>
<keyword evidence="9" id="KW-0862">Zinc</keyword>
<evidence type="ECO:0000256" key="5">
    <source>
        <dbReference type="ARBA" id="ARBA00022679"/>
    </source>
</evidence>
<reference evidence="19" key="2">
    <citation type="submission" date="2025-09" db="UniProtKB">
        <authorList>
            <consortium name="Ensembl"/>
        </authorList>
    </citation>
    <scope>IDENTIFICATION</scope>
</reference>
<evidence type="ECO:0008006" key="21">
    <source>
        <dbReference type="Google" id="ProtNLM"/>
    </source>
</evidence>
<dbReference type="UniPathway" id="UPA00886"/>
<proteinExistence type="inferred from homology"/>
<dbReference type="GO" id="GO:0008270">
    <property type="term" value="F:zinc ion binding"/>
    <property type="evidence" value="ECO:0007669"/>
    <property type="project" value="UniProtKB-KW"/>
</dbReference>
<evidence type="ECO:0000256" key="4">
    <source>
        <dbReference type="ARBA" id="ARBA00022499"/>
    </source>
</evidence>
<evidence type="ECO:0000256" key="15">
    <source>
        <dbReference type="SAM" id="MobiDB-lite"/>
    </source>
</evidence>
<evidence type="ECO:0000256" key="8">
    <source>
        <dbReference type="ARBA" id="ARBA00022786"/>
    </source>
</evidence>
<keyword evidence="12" id="KW-0804">Transcription</keyword>
<evidence type="ECO:0000259" key="16">
    <source>
        <dbReference type="PROSITE" id="PS50800"/>
    </source>
</evidence>
<protein>
    <recommendedName>
        <fullName evidence="21">Protein inhibitor of activated STAT, 1b</fullName>
    </recommendedName>
</protein>
<dbReference type="Gene3D" id="3.30.40.10">
    <property type="entry name" value="Zinc/RING finger domain, C3HC4 (zinc finger)"/>
    <property type="match status" value="1"/>
</dbReference>
<keyword evidence="6" id="KW-0479">Metal-binding</keyword>
<gene>
    <name evidence="19" type="primary">pias1b</name>
</gene>
<evidence type="ECO:0000256" key="14">
    <source>
        <dbReference type="PROSITE-ProRule" id="PRU00452"/>
    </source>
</evidence>
<dbReference type="GO" id="GO:0000785">
    <property type="term" value="C:chromatin"/>
    <property type="evidence" value="ECO:0007669"/>
    <property type="project" value="TreeGrafter"/>
</dbReference>
<dbReference type="PROSITE" id="PS51044">
    <property type="entry name" value="ZF_SP_RING"/>
    <property type="match status" value="1"/>
</dbReference>
<dbReference type="FunFam" id="3.30.40.10:FF:000003">
    <property type="entry name" value="E3 SUMO-protein ligase PIAS2 isoform X1"/>
    <property type="match status" value="1"/>
</dbReference>
<comment type="similarity">
    <text evidence="3">Belongs to the PIAS family.</text>
</comment>
<dbReference type="PANTHER" id="PTHR10782:SF11">
    <property type="entry name" value="E3 SUMO-PROTEIN LIGASE PIAS1"/>
    <property type="match status" value="1"/>
</dbReference>
<dbReference type="FunFam" id="2.60.120.780:FF:000001">
    <property type="entry name" value="E3 SUMO-protein ligase PIAS2 isoform X1"/>
    <property type="match status" value="1"/>
</dbReference>
<dbReference type="PROSITE" id="PS50800">
    <property type="entry name" value="SAP"/>
    <property type="match status" value="1"/>
</dbReference>
<evidence type="ECO:0000256" key="2">
    <source>
        <dbReference type="ARBA" id="ARBA00004718"/>
    </source>
</evidence>
<dbReference type="GO" id="GO:0061665">
    <property type="term" value="F:SUMO ligase activity"/>
    <property type="evidence" value="ECO:0007669"/>
    <property type="project" value="TreeGrafter"/>
</dbReference>
<dbReference type="Ensembl" id="ENSSANT00000104441.1">
    <property type="protein sequence ID" value="ENSSANP00000098362.1"/>
    <property type="gene ID" value="ENSSANG00000047991.1"/>
</dbReference>
<dbReference type="Pfam" id="PF14324">
    <property type="entry name" value="PINIT"/>
    <property type="match status" value="1"/>
</dbReference>
<feature type="compositionally biased region" description="Low complexity" evidence="15">
    <location>
        <begin position="610"/>
        <end position="622"/>
    </location>
</feature>
<keyword evidence="10" id="KW-0832">Ubl conjugation</keyword>
<evidence type="ECO:0000259" key="18">
    <source>
        <dbReference type="PROSITE" id="PS51466"/>
    </source>
</evidence>
<name>A0A671SQN7_9TELE</name>
<feature type="domain" description="SP-RING-type" evidence="17">
    <location>
        <begin position="314"/>
        <end position="395"/>
    </location>
</feature>
<feature type="domain" description="SAP" evidence="16">
    <location>
        <begin position="5"/>
        <end position="39"/>
    </location>
</feature>
<evidence type="ECO:0000256" key="10">
    <source>
        <dbReference type="ARBA" id="ARBA00022843"/>
    </source>
</evidence>
<dbReference type="InterPro" id="IPR023321">
    <property type="entry name" value="PINIT"/>
</dbReference>
<evidence type="ECO:0000256" key="9">
    <source>
        <dbReference type="ARBA" id="ARBA00022833"/>
    </source>
</evidence>
<keyword evidence="7 14" id="KW-0863">Zinc-finger</keyword>
<evidence type="ECO:0000256" key="11">
    <source>
        <dbReference type="ARBA" id="ARBA00023015"/>
    </source>
</evidence>
<dbReference type="CDD" id="cd16818">
    <property type="entry name" value="SP-RING_PIAS1"/>
    <property type="match status" value="1"/>
</dbReference>
<evidence type="ECO:0000256" key="6">
    <source>
        <dbReference type="ARBA" id="ARBA00022723"/>
    </source>
</evidence>
<keyword evidence="4" id="KW-1017">Isopeptide bond</keyword>
<keyword evidence="8" id="KW-0833">Ubl conjugation pathway</keyword>
<keyword evidence="13" id="KW-0539">Nucleus</keyword>
<dbReference type="SUPFAM" id="SSF68906">
    <property type="entry name" value="SAP domain"/>
    <property type="match status" value="1"/>
</dbReference>
<evidence type="ECO:0000256" key="3">
    <source>
        <dbReference type="ARBA" id="ARBA00005383"/>
    </source>
</evidence>
<dbReference type="InterPro" id="IPR004181">
    <property type="entry name" value="Znf_MIZ"/>
</dbReference>
<reference evidence="19" key="1">
    <citation type="submission" date="2025-08" db="UniProtKB">
        <authorList>
            <consortium name="Ensembl"/>
        </authorList>
    </citation>
    <scope>IDENTIFICATION</scope>
</reference>
<evidence type="ECO:0000256" key="7">
    <source>
        <dbReference type="ARBA" id="ARBA00022771"/>
    </source>
</evidence>
<dbReference type="Gene3D" id="1.10.720.30">
    <property type="entry name" value="SAP domain"/>
    <property type="match status" value="1"/>
</dbReference>
<dbReference type="InterPro" id="IPR003034">
    <property type="entry name" value="SAP_dom"/>
</dbReference>
<feature type="region of interest" description="Disordered" evidence="15">
    <location>
        <begin position="455"/>
        <end position="490"/>
    </location>
</feature>
<feature type="domain" description="PINIT" evidence="18">
    <location>
        <begin position="118"/>
        <end position="282"/>
    </location>
</feature>
<evidence type="ECO:0000313" key="20">
    <source>
        <dbReference type="Proteomes" id="UP000472260"/>
    </source>
</evidence>
<keyword evidence="5" id="KW-0808">Transferase</keyword>
<dbReference type="GO" id="GO:0016607">
    <property type="term" value="C:nuclear speck"/>
    <property type="evidence" value="ECO:0007669"/>
    <property type="project" value="UniProtKB-SubCell"/>
</dbReference>
<accession>A0A671SQN7</accession>
<feature type="region of interest" description="Disordered" evidence="15">
    <location>
        <begin position="592"/>
        <end position="636"/>
    </location>
</feature>
<evidence type="ECO:0000259" key="17">
    <source>
        <dbReference type="PROSITE" id="PS51044"/>
    </source>
</evidence>
<comment type="pathway">
    <text evidence="2">Protein modification; protein sumoylation.</text>
</comment>
<evidence type="ECO:0000256" key="12">
    <source>
        <dbReference type="ARBA" id="ARBA00023163"/>
    </source>
</evidence>
<dbReference type="GO" id="GO:0006357">
    <property type="term" value="P:regulation of transcription by RNA polymerase II"/>
    <property type="evidence" value="ECO:0007669"/>
    <property type="project" value="TreeGrafter"/>
</dbReference>
<dbReference type="InterPro" id="IPR036361">
    <property type="entry name" value="SAP_dom_sf"/>
</dbReference>
<keyword evidence="11" id="KW-0805">Transcription regulation</keyword>